<sequence>MRKYATKWVNWATLIVLGYGVLFCWMDALIRVWVASPSPITISLAAVVLLAASLRIATNPSRFSWTLSLMAASGLAVDWHVWLLSLAALPSLLLVWGLAKSRANTRVGWHRIIPLPVTLTTSERFLHLHVLGPTGSGKSSSVLMPLIGQDIRQQLGVVVMDPKGDLASTAIAVAIRHGRSIIRFNPLDEDCPHFNPLAGPAESAAEGLAWTLNQISDGGHPYYAVAARVQLLYAVRAVKEAYGESADIGSVLQFFRDEAHQRQIVRAAEDEATRAFFTEQWARKPGQGREDRQGLLNRLELLWANPIVRRVLSAPTDFTWDEVLEGRWVMAATLSLANLGQSAQALGNLLWHGLAQAAYRRDPAKPHPPCYLYLDEFHQWVSEDLSDFLALARGYSIGLILAHQDMGQLSPALQEAVMANARQRLILPGSAAADITRFQKAADPFSLDVPLRYLERGLAMAHLTTHGTLQKPRIVRLSHHALGESGHG</sequence>
<proteinExistence type="inferred from homology"/>
<comment type="subcellular location">
    <subcellularLocation>
        <location evidence="1">Cell membrane</location>
        <topology evidence="1">Multi-pass membrane protein</topology>
    </subcellularLocation>
</comment>
<keyword evidence="3" id="KW-1003">Cell membrane</keyword>
<dbReference type="RefSeq" id="WP_169095969.1">
    <property type="nucleotide sequence ID" value="NZ_JABBVZ010000003.1"/>
</dbReference>
<dbReference type="GO" id="GO:0005886">
    <property type="term" value="C:plasma membrane"/>
    <property type="evidence" value="ECO:0007669"/>
    <property type="project" value="UniProtKB-SubCell"/>
</dbReference>
<dbReference type="InterPro" id="IPR051539">
    <property type="entry name" value="T4SS-coupling_protein"/>
</dbReference>
<dbReference type="PANTHER" id="PTHR37937">
    <property type="entry name" value="CONJUGATIVE TRANSFER: DNA TRANSPORT"/>
    <property type="match status" value="1"/>
</dbReference>
<evidence type="ECO:0000313" key="9">
    <source>
        <dbReference type="Proteomes" id="UP000533476"/>
    </source>
</evidence>
<evidence type="ECO:0000313" key="8">
    <source>
        <dbReference type="EMBL" id="NMP21034.1"/>
    </source>
</evidence>
<keyword evidence="9" id="KW-1185">Reference proteome</keyword>
<protein>
    <submittedName>
        <fullName evidence="8">Type IV secretory system conjugative DNA transfer family protein</fullName>
    </submittedName>
</protein>
<reference evidence="8 9" key="1">
    <citation type="submission" date="2020-04" db="EMBL/GenBank/DDBJ databases">
        <authorList>
            <person name="Zhang R."/>
            <person name="Schippers A."/>
        </authorList>
    </citation>
    <scope>NUCLEOTIDE SEQUENCE [LARGE SCALE GENOMIC DNA]</scope>
    <source>
        <strain evidence="8 9">DSM 109850</strain>
    </source>
</reference>
<evidence type="ECO:0000256" key="1">
    <source>
        <dbReference type="ARBA" id="ARBA00004651"/>
    </source>
</evidence>
<evidence type="ECO:0000256" key="7">
    <source>
        <dbReference type="SAM" id="Phobius"/>
    </source>
</evidence>
<name>A0A7Y0Q2C3_9FIRM</name>
<evidence type="ECO:0000256" key="3">
    <source>
        <dbReference type="ARBA" id="ARBA00022475"/>
    </source>
</evidence>
<dbReference type="PANTHER" id="PTHR37937:SF1">
    <property type="entry name" value="CONJUGATIVE TRANSFER: DNA TRANSPORT"/>
    <property type="match status" value="1"/>
</dbReference>
<accession>A0A7Y0Q2C3</accession>
<evidence type="ECO:0000256" key="2">
    <source>
        <dbReference type="ARBA" id="ARBA00008806"/>
    </source>
</evidence>
<dbReference type="SUPFAM" id="SSF52540">
    <property type="entry name" value="P-loop containing nucleoside triphosphate hydrolases"/>
    <property type="match status" value="1"/>
</dbReference>
<keyword evidence="6 7" id="KW-0472">Membrane</keyword>
<evidence type="ECO:0000256" key="5">
    <source>
        <dbReference type="ARBA" id="ARBA00022989"/>
    </source>
</evidence>
<dbReference type="InterPro" id="IPR003688">
    <property type="entry name" value="TraG/VirD4"/>
</dbReference>
<keyword evidence="4 7" id="KW-0812">Transmembrane</keyword>
<evidence type="ECO:0000256" key="4">
    <source>
        <dbReference type="ARBA" id="ARBA00022692"/>
    </source>
</evidence>
<dbReference type="Pfam" id="PF02534">
    <property type="entry name" value="T4SS-DNA_transf"/>
    <property type="match status" value="1"/>
</dbReference>
<gene>
    <name evidence="8" type="ORF">HIJ39_01515</name>
</gene>
<evidence type="ECO:0000256" key="6">
    <source>
        <dbReference type="ARBA" id="ARBA00023136"/>
    </source>
</evidence>
<comment type="caution">
    <text evidence="8">The sequence shown here is derived from an EMBL/GenBank/DDBJ whole genome shotgun (WGS) entry which is preliminary data.</text>
</comment>
<dbReference type="Proteomes" id="UP000533476">
    <property type="component" value="Unassembled WGS sequence"/>
</dbReference>
<dbReference type="CDD" id="cd01127">
    <property type="entry name" value="TrwB_TraG_TraD_VirD4"/>
    <property type="match status" value="2"/>
</dbReference>
<feature type="transmembrane region" description="Helical" evidence="7">
    <location>
        <begin position="12"/>
        <end position="34"/>
    </location>
</feature>
<dbReference type="EMBL" id="JABBVZ010000003">
    <property type="protein sequence ID" value="NMP21034.1"/>
    <property type="molecule type" value="Genomic_DNA"/>
</dbReference>
<keyword evidence="5 7" id="KW-1133">Transmembrane helix</keyword>
<feature type="transmembrane region" description="Helical" evidence="7">
    <location>
        <begin position="40"/>
        <end position="58"/>
    </location>
</feature>
<feature type="transmembrane region" description="Helical" evidence="7">
    <location>
        <begin position="79"/>
        <end position="99"/>
    </location>
</feature>
<dbReference type="AlphaFoldDB" id="A0A7Y0Q2C3"/>
<dbReference type="Gene3D" id="3.40.50.300">
    <property type="entry name" value="P-loop containing nucleotide triphosphate hydrolases"/>
    <property type="match status" value="2"/>
</dbReference>
<comment type="similarity">
    <text evidence="2">Belongs to the VirD4/TraG family.</text>
</comment>
<organism evidence="8 9">
    <name type="scientific">Sulfobacillus harzensis</name>
    <dbReference type="NCBI Taxonomy" id="2729629"/>
    <lineage>
        <taxon>Bacteria</taxon>
        <taxon>Bacillati</taxon>
        <taxon>Bacillota</taxon>
        <taxon>Clostridia</taxon>
        <taxon>Eubacteriales</taxon>
        <taxon>Clostridiales Family XVII. Incertae Sedis</taxon>
        <taxon>Sulfobacillus</taxon>
    </lineage>
</organism>
<dbReference type="InterPro" id="IPR027417">
    <property type="entry name" value="P-loop_NTPase"/>
</dbReference>